<proteinExistence type="predicted"/>
<accession>A0A4D4MS09</accession>
<comment type="caution">
    <text evidence="2">The sequence shown here is derived from an EMBL/GenBank/DDBJ whole genome shotgun (WGS) entry which is preliminary data.</text>
</comment>
<organism evidence="2 3">
    <name type="scientific">Streptomyces avermitilis</name>
    <dbReference type="NCBI Taxonomy" id="33903"/>
    <lineage>
        <taxon>Bacteria</taxon>
        <taxon>Bacillati</taxon>
        <taxon>Actinomycetota</taxon>
        <taxon>Actinomycetes</taxon>
        <taxon>Kitasatosporales</taxon>
        <taxon>Streptomycetaceae</taxon>
        <taxon>Streptomyces</taxon>
    </lineage>
</organism>
<name>A0A4D4MS09_STRAX</name>
<evidence type="ECO:0000313" key="3">
    <source>
        <dbReference type="Proteomes" id="UP000299211"/>
    </source>
</evidence>
<evidence type="ECO:0000313" key="2">
    <source>
        <dbReference type="EMBL" id="GDY74169.1"/>
    </source>
</evidence>
<sequence length="139" mass="14395">MQAGLEEFLLDPVEEGGVAAVRQLRLDLGPLGGALAAVEALGANPVDADLGEQGARGVEQMVDVAGGPQTYDGNELGVPDAGAHQGGEVVGHRVGEGAWISSRTSSATGSFRCQPSSSPPMRRRRVMEWAASRWSAVSK</sequence>
<protein>
    <submittedName>
        <fullName evidence="2">Uncharacterized protein</fullName>
    </submittedName>
</protein>
<reference evidence="2 3" key="1">
    <citation type="submission" date="2019-04" db="EMBL/GenBank/DDBJ databases">
        <title>Draft genome sequences of Streptomyces avermitilis ATCC 31267.</title>
        <authorList>
            <person name="Komaki H."/>
            <person name="Tamura T."/>
            <person name="Hosoyama A."/>
        </authorList>
    </citation>
    <scope>NUCLEOTIDE SEQUENCE [LARGE SCALE GENOMIC DNA]</scope>
    <source>
        <strain evidence="2 3">ATCC 31267</strain>
    </source>
</reference>
<dbReference type="EMBL" id="BJHY01000001">
    <property type="protein sequence ID" value="GDY74169.1"/>
    <property type="molecule type" value="Genomic_DNA"/>
</dbReference>
<dbReference type="Proteomes" id="UP000299211">
    <property type="component" value="Unassembled WGS sequence"/>
</dbReference>
<feature type="region of interest" description="Disordered" evidence="1">
    <location>
        <begin position="65"/>
        <end position="88"/>
    </location>
</feature>
<gene>
    <name evidence="2" type="ORF">SAV31267_036540</name>
</gene>
<evidence type="ECO:0000256" key="1">
    <source>
        <dbReference type="SAM" id="MobiDB-lite"/>
    </source>
</evidence>
<dbReference type="AlphaFoldDB" id="A0A4D4MS09"/>